<protein>
    <submittedName>
        <fullName evidence="3">FAD dependent oxidoreductase</fullName>
    </submittedName>
</protein>
<evidence type="ECO:0000313" key="4">
    <source>
        <dbReference type="Proteomes" id="UP000325672"/>
    </source>
</evidence>
<dbReference type="EMBL" id="ML743575">
    <property type="protein sequence ID" value="KAE8137745.1"/>
    <property type="molecule type" value="Genomic_DNA"/>
</dbReference>
<dbReference type="InterPro" id="IPR006076">
    <property type="entry name" value="FAD-dep_OxRdtase"/>
</dbReference>
<name>A0A5N6SSX7_ASPPS</name>
<dbReference type="GO" id="GO:0005737">
    <property type="term" value="C:cytoplasm"/>
    <property type="evidence" value="ECO:0007669"/>
    <property type="project" value="TreeGrafter"/>
</dbReference>
<evidence type="ECO:0000259" key="2">
    <source>
        <dbReference type="Pfam" id="PF01266"/>
    </source>
</evidence>
<gene>
    <name evidence="3" type="ORF">BDV38DRAFT_292660</name>
</gene>
<dbReference type="OrthoDB" id="512662at2759"/>
<keyword evidence="4" id="KW-1185">Reference proteome</keyword>
<accession>A0A5N6SSX7</accession>
<organism evidence="3 4">
    <name type="scientific">Aspergillus pseudotamarii</name>
    <dbReference type="NCBI Taxonomy" id="132259"/>
    <lineage>
        <taxon>Eukaryota</taxon>
        <taxon>Fungi</taxon>
        <taxon>Dikarya</taxon>
        <taxon>Ascomycota</taxon>
        <taxon>Pezizomycotina</taxon>
        <taxon>Eurotiomycetes</taxon>
        <taxon>Eurotiomycetidae</taxon>
        <taxon>Eurotiales</taxon>
        <taxon>Aspergillaceae</taxon>
        <taxon>Aspergillus</taxon>
        <taxon>Aspergillus subgen. Circumdati</taxon>
    </lineage>
</organism>
<dbReference type="Gene3D" id="3.50.50.60">
    <property type="entry name" value="FAD/NAD(P)-binding domain"/>
    <property type="match status" value="1"/>
</dbReference>
<dbReference type="SUPFAM" id="SSF51905">
    <property type="entry name" value="FAD/NAD(P)-binding domain"/>
    <property type="match status" value="1"/>
</dbReference>
<dbReference type="Proteomes" id="UP000325672">
    <property type="component" value="Unassembled WGS sequence"/>
</dbReference>
<dbReference type="PANTHER" id="PTHR13847:SF213">
    <property type="entry name" value="DEPENDENT OXIDOREDUCTASE, PUTATIVE-RELATED"/>
    <property type="match status" value="1"/>
</dbReference>
<proteinExistence type="predicted"/>
<sequence length="476" mass="52226">MQTPTLKALLTQDPGLPKPNPTSSYWQTPPHTLSNTQSPSLPLKTDVAIIGSGITGLSVLLTLLDDHPDLTITVLEARALCSGATGRNGGQLAANAGEEYLHLVEEFGRESAGEIVRFTFENLRRMRELARRFEVEESEVQEVAKVRVFLEEDGFERFKRSVEALEGDLPDLKGVYTVLDREVLKREYRLDGAGGALLPAGTIWPYRLVTKTFACLLEKYGHRLNIETQTPVTSIASDATNPSHPYTLHTPRGSLRATQIAHCTNGHAGHLLPGLRGPIYPFKGTMTVQDAGSIMPNRGEDLSWGFHYPVIYDKQSNRYAAGLYYLMQNTKTGYFFFGGEDTQIDHCLSADDSQVEGDSIKHLQEKLPHFLGYDGPEQWRLASGWSGIMGFSADGLPVVGRAETAMIGRQGDGEYVAAAFNGYGMANCLLAGEALARIMMGKDVSAWLPKAYGIHETRLKGPLTVGHAIESFELDP</sequence>
<dbReference type="GeneID" id="43646266"/>
<dbReference type="RefSeq" id="XP_031913808.1">
    <property type="nucleotide sequence ID" value="XM_032062056.1"/>
</dbReference>
<dbReference type="PANTHER" id="PTHR13847">
    <property type="entry name" value="SARCOSINE DEHYDROGENASE-RELATED"/>
    <property type="match status" value="1"/>
</dbReference>
<dbReference type="Pfam" id="PF01266">
    <property type="entry name" value="DAO"/>
    <property type="match status" value="1"/>
</dbReference>
<dbReference type="Gene3D" id="3.30.9.10">
    <property type="entry name" value="D-Amino Acid Oxidase, subunit A, domain 2"/>
    <property type="match status" value="1"/>
</dbReference>
<reference evidence="3 4" key="1">
    <citation type="submission" date="2019-04" db="EMBL/GenBank/DDBJ databases">
        <title>Friends and foes A comparative genomics study of 23 Aspergillus species from section Flavi.</title>
        <authorList>
            <consortium name="DOE Joint Genome Institute"/>
            <person name="Kjaerbolling I."/>
            <person name="Vesth T."/>
            <person name="Frisvad J.C."/>
            <person name="Nybo J.L."/>
            <person name="Theobald S."/>
            <person name="Kildgaard S."/>
            <person name="Isbrandt T."/>
            <person name="Kuo A."/>
            <person name="Sato A."/>
            <person name="Lyhne E.K."/>
            <person name="Kogle M.E."/>
            <person name="Wiebenga A."/>
            <person name="Kun R.S."/>
            <person name="Lubbers R.J."/>
            <person name="Makela M.R."/>
            <person name="Barry K."/>
            <person name="Chovatia M."/>
            <person name="Clum A."/>
            <person name="Daum C."/>
            <person name="Haridas S."/>
            <person name="He G."/>
            <person name="LaButti K."/>
            <person name="Lipzen A."/>
            <person name="Mondo S."/>
            <person name="Riley R."/>
            <person name="Salamov A."/>
            <person name="Simmons B.A."/>
            <person name="Magnuson J.K."/>
            <person name="Henrissat B."/>
            <person name="Mortensen U.H."/>
            <person name="Larsen T.O."/>
            <person name="Devries R.P."/>
            <person name="Grigoriev I.V."/>
            <person name="Machida M."/>
            <person name="Baker S.E."/>
            <person name="Andersen M.R."/>
        </authorList>
    </citation>
    <scope>NUCLEOTIDE SEQUENCE [LARGE SCALE GENOMIC DNA]</scope>
    <source>
        <strain evidence="3 4">CBS 117625</strain>
    </source>
</reference>
<feature type="region of interest" description="Disordered" evidence="1">
    <location>
        <begin position="11"/>
        <end position="40"/>
    </location>
</feature>
<feature type="compositionally biased region" description="Polar residues" evidence="1">
    <location>
        <begin position="21"/>
        <end position="40"/>
    </location>
</feature>
<feature type="domain" description="FAD dependent oxidoreductase" evidence="2">
    <location>
        <begin position="46"/>
        <end position="437"/>
    </location>
</feature>
<evidence type="ECO:0000256" key="1">
    <source>
        <dbReference type="SAM" id="MobiDB-lite"/>
    </source>
</evidence>
<dbReference type="InterPro" id="IPR036188">
    <property type="entry name" value="FAD/NAD-bd_sf"/>
</dbReference>
<dbReference type="AlphaFoldDB" id="A0A5N6SSX7"/>
<evidence type="ECO:0000313" key="3">
    <source>
        <dbReference type="EMBL" id="KAE8137745.1"/>
    </source>
</evidence>